<reference evidence="2 3" key="1">
    <citation type="submission" date="2018-05" db="EMBL/GenBank/DDBJ databases">
        <title>Oceanovita maritima gen. nov., sp. nov., a marine bacterium in the family Rhodobacteraceae isolated from surface seawater of Lundu port Xiamen, China.</title>
        <authorList>
            <person name="Hetharua B.H."/>
            <person name="Min D."/>
            <person name="Liao H."/>
            <person name="Tian Y."/>
        </authorList>
    </citation>
    <scope>NUCLEOTIDE SEQUENCE [LARGE SCALE GENOMIC DNA]</scope>
    <source>
        <strain evidence="2 3">FSX-11</strain>
    </source>
</reference>
<feature type="transmembrane region" description="Helical" evidence="1">
    <location>
        <begin position="338"/>
        <end position="356"/>
    </location>
</feature>
<dbReference type="InterPro" id="IPR027463">
    <property type="entry name" value="AcrB_DN_DC_subdom"/>
</dbReference>
<keyword evidence="1" id="KW-0812">Transmembrane</keyword>
<dbReference type="Gene3D" id="3.30.70.1320">
    <property type="entry name" value="Multidrug efflux transporter AcrB pore domain like"/>
    <property type="match status" value="1"/>
</dbReference>
<keyword evidence="1" id="KW-0472">Membrane</keyword>
<dbReference type="GO" id="GO:0042910">
    <property type="term" value="F:xenobiotic transmembrane transporter activity"/>
    <property type="evidence" value="ECO:0007669"/>
    <property type="project" value="TreeGrafter"/>
</dbReference>
<protein>
    <submittedName>
        <fullName evidence="2">MFS transporter</fullName>
    </submittedName>
</protein>
<dbReference type="Gene3D" id="3.30.2090.10">
    <property type="entry name" value="Multidrug efflux transporter AcrB TolC docking domain, DN and DC subdomains"/>
    <property type="match status" value="2"/>
</dbReference>
<feature type="transmembrane region" description="Helical" evidence="1">
    <location>
        <begin position="955"/>
        <end position="973"/>
    </location>
</feature>
<proteinExistence type="predicted"/>
<feature type="transmembrane region" description="Helical" evidence="1">
    <location>
        <begin position="363"/>
        <end position="385"/>
    </location>
</feature>
<keyword evidence="1" id="KW-1133">Transmembrane helix</keyword>
<evidence type="ECO:0000313" key="3">
    <source>
        <dbReference type="Proteomes" id="UP000248012"/>
    </source>
</evidence>
<dbReference type="EMBL" id="QFVT01000009">
    <property type="protein sequence ID" value="PYC46897.1"/>
    <property type="molecule type" value="Genomic_DNA"/>
</dbReference>
<feature type="transmembrane region" description="Helical" evidence="1">
    <location>
        <begin position="909"/>
        <end position="930"/>
    </location>
</feature>
<feature type="transmembrane region" description="Helical" evidence="1">
    <location>
        <begin position="985"/>
        <end position="1007"/>
    </location>
</feature>
<sequence>MAMSLAAGSIKRPVTIWLAIIFCVFGGLWGLNTVGRLEDPSFTLKTALVFVPYPGATAEEVEEQVSEVIEGALQQMTQLDRIESKLMPGMAQITVEIDNSYGPEEMPQVWDEMRRRLSDLSGDLPDGARAPIINDDFGDVYGLFYAVGTNGYSPTEQREIARFLRRGLVSVDGVAKVEIQGLTEEEITVAIPSSRLIGLGLPPNQILAAIADENRVFADGEITEGSARIGVSVPQGYATVSGIEALRLGAPGEVGQIAVADIARVTRSEKEQPAQIIRHNGERAFTLGVSALADRNVVEVGKRVEERLQMLIAGLPEGVEVAPIYEQHKVVDAAVSNFLIGLGQSVAIVIGALMLTMGWRAGIVVGATLALTVLATIFFMSVFGIPMERISLGALIIAMGMLVDNAIVITEGMVIGMARGKSAEAAASETETATSIPLLGATVIGIMAFSGIGLSPDATGEFLFSLFAVIGISLLLSWILAVTVTPYLGALLLRAPKDVSEDPYKSGFYSMYRGILWGALRSRVLVVGSVVGITVLSLMAFGQVKQAFFPASTTPLFYVQYQLPQGTDIRTTDADMKRLEKVLLETDGVTDVATLVGRGASRFMLTYNPEQANSGYGQLIVRVEDADTIPALAQNLRQSLPAQFPNALVRIDELVFGPPAGAEVAVRFSGPDPVVLRSLADEALLIYRETGTITDPRTDWRQRELTINPVVDEARMRLAGASRQAIADTIEYGTSGLRVGTLREGDTEVPLILRLPESDRDGVERLRDLDVWSDGGGKYVPMSGLVERFEPQLSEALIHRRNRERTITALGGARDELTADEAFRSVREQIEAIALPPGYAMEWGGEFESASDAQASLGKQLPLGFLVMLTISILMFNKLRQPLILWLVVPMSVTGMVLGLLFTGLPFTFTALLGFLSLSGMLMKNAIVLVEEIDAQRANGVEDYKAVLDGSVSRLRPVVLAAGTTIFGMLPLLPDAFFASMAVTIMGGLAFASVLTLVLVPVLYALFFKIRPPQRTASGAEGDPSTA</sequence>
<evidence type="ECO:0000256" key="1">
    <source>
        <dbReference type="SAM" id="Phobius"/>
    </source>
</evidence>
<gene>
    <name evidence="2" type="ORF">DI396_13130</name>
</gene>
<dbReference type="Gene3D" id="1.20.1640.10">
    <property type="entry name" value="Multidrug efflux transporter AcrB transmembrane domain"/>
    <property type="match status" value="2"/>
</dbReference>
<keyword evidence="3" id="KW-1185">Reference proteome</keyword>
<dbReference type="Proteomes" id="UP000248012">
    <property type="component" value="Unassembled WGS sequence"/>
</dbReference>
<dbReference type="PRINTS" id="PR00702">
    <property type="entry name" value="ACRIFLAVINRP"/>
</dbReference>
<dbReference type="PANTHER" id="PTHR32063:SF18">
    <property type="entry name" value="CATION EFFLUX SYSTEM PROTEIN"/>
    <property type="match status" value="1"/>
</dbReference>
<dbReference type="InterPro" id="IPR001036">
    <property type="entry name" value="Acrflvin-R"/>
</dbReference>
<evidence type="ECO:0000313" key="2">
    <source>
        <dbReference type="EMBL" id="PYC46897.1"/>
    </source>
</evidence>
<dbReference type="SUPFAM" id="SSF82714">
    <property type="entry name" value="Multidrug efflux transporter AcrB TolC docking domain, DN and DC subdomains"/>
    <property type="match status" value="1"/>
</dbReference>
<dbReference type="SUPFAM" id="SSF82693">
    <property type="entry name" value="Multidrug efflux transporter AcrB pore domain, PN1, PN2, PC1 and PC2 subdomains"/>
    <property type="match status" value="3"/>
</dbReference>
<feature type="transmembrane region" description="Helical" evidence="1">
    <location>
        <begin position="436"/>
        <end position="456"/>
    </location>
</feature>
<dbReference type="Gene3D" id="3.30.70.1440">
    <property type="entry name" value="Multidrug efflux transporter AcrB pore domain"/>
    <property type="match status" value="1"/>
</dbReference>
<dbReference type="AlphaFoldDB" id="A0A2V4NKX3"/>
<dbReference type="OrthoDB" id="9798415at2"/>
<feature type="transmembrane region" description="Helical" evidence="1">
    <location>
        <begin position="462"/>
        <end position="493"/>
    </location>
</feature>
<dbReference type="SUPFAM" id="SSF82866">
    <property type="entry name" value="Multidrug efflux transporter AcrB transmembrane domain"/>
    <property type="match status" value="2"/>
</dbReference>
<dbReference type="Gene3D" id="3.30.70.1430">
    <property type="entry name" value="Multidrug efflux transporter AcrB pore domain"/>
    <property type="match status" value="2"/>
</dbReference>
<comment type="caution">
    <text evidence="2">The sequence shown here is derived from an EMBL/GenBank/DDBJ whole genome shotgun (WGS) entry which is preliminary data.</text>
</comment>
<name>A0A2V4NKX3_9RHOB</name>
<dbReference type="Pfam" id="PF00873">
    <property type="entry name" value="ACR_tran"/>
    <property type="match status" value="1"/>
</dbReference>
<dbReference type="RefSeq" id="WP_110796667.1">
    <property type="nucleotide sequence ID" value="NZ_KZ826488.1"/>
</dbReference>
<feature type="transmembrane region" description="Helical" evidence="1">
    <location>
        <begin position="391"/>
        <end position="415"/>
    </location>
</feature>
<organism evidence="2 3">
    <name type="scientific">Litorivita pollutaquae</name>
    <dbReference type="NCBI Taxonomy" id="2200892"/>
    <lineage>
        <taxon>Bacteria</taxon>
        <taxon>Pseudomonadati</taxon>
        <taxon>Pseudomonadota</taxon>
        <taxon>Alphaproteobacteria</taxon>
        <taxon>Rhodobacterales</taxon>
        <taxon>Paracoccaceae</taxon>
        <taxon>Litorivita</taxon>
    </lineage>
</organism>
<dbReference type="PANTHER" id="PTHR32063">
    <property type="match status" value="1"/>
</dbReference>
<feature type="transmembrane region" description="Helical" evidence="1">
    <location>
        <begin position="883"/>
        <end position="903"/>
    </location>
</feature>
<feature type="transmembrane region" description="Helical" evidence="1">
    <location>
        <begin position="514"/>
        <end position="541"/>
    </location>
</feature>
<dbReference type="GO" id="GO:0005886">
    <property type="term" value="C:plasma membrane"/>
    <property type="evidence" value="ECO:0007669"/>
    <property type="project" value="TreeGrafter"/>
</dbReference>
<accession>A0A2V4NKX3</accession>